<organism evidence="8 9">
    <name type="scientific">Streptomyces glomeratus</name>
    <dbReference type="NCBI Taxonomy" id="284452"/>
    <lineage>
        <taxon>Bacteria</taxon>
        <taxon>Bacillati</taxon>
        <taxon>Actinomycetota</taxon>
        <taxon>Actinomycetes</taxon>
        <taxon>Kitasatosporales</taxon>
        <taxon>Streptomycetaceae</taxon>
        <taxon>Streptomyces</taxon>
    </lineage>
</organism>
<feature type="binding site" evidence="5">
    <location>
        <begin position="126"/>
        <end position="127"/>
    </location>
    <ligand>
        <name>FMN</name>
        <dbReference type="ChEBI" id="CHEBI:58210"/>
    </ligand>
</feature>
<proteinExistence type="inferred from homology"/>
<accession>A0ABP6LL29</accession>
<sequence>MQNQQILADDPFDLFRQWLEEADTSEINDPNAMALATTGSDSLPDVRMVLLKDYGPEGFVFFTNSQSSKGLELDANMQAAAVLHWKSLRRQVRFRGTVELVTDEEADGYFASRARQSRIGAWASRQSRPLADRDELEAAVERETARFGDDDVPRPPHWNGYRIRPTYLEFWQDRPYRLHDRLVFSREKPEGAWEKGRLYP</sequence>
<evidence type="ECO:0000256" key="5">
    <source>
        <dbReference type="HAMAP-Rule" id="MF_01629"/>
    </source>
</evidence>
<evidence type="ECO:0000259" key="7">
    <source>
        <dbReference type="Pfam" id="PF10590"/>
    </source>
</evidence>
<comment type="caution">
    <text evidence="5">Lacks conserved residue(s) required for the propagation of feature annotation.</text>
</comment>
<dbReference type="RefSeq" id="WP_234516715.1">
    <property type="nucleotide sequence ID" value="NZ_BAAAUF010000030.1"/>
</dbReference>
<comment type="caution">
    <text evidence="8">The sequence shown here is derived from an EMBL/GenBank/DDBJ whole genome shotgun (WGS) entry which is preliminary data.</text>
</comment>
<evidence type="ECO:0000313" key="9">
    <source>
        <dbReference type="Proteomes" id="UP001501532"/>
    </source>
</evidence>
<evidence type="ECO:0000259" key="6">
    <source>
        <dbReference type="Pfam" id="PF01243"/>
    </source>
</evidence>
<keyword evidence="5" id="KW-0664">Pyridoxine biosynthesis</keyword>
<feature type="binding site" evidence="5">
    <location>
        <position position="117"/>
    </location>
    <ligand>
        <name>substrate</name>
    </ligand>
</feature>
<feature type="domain" description="Pyridoxamine 5'-phosphate oxidase N-terminal" evidence="6">
    <location>
        <begin position="21"/>
        <end position="143"/>
    </location>
</feature>
<dbReference type="PROSITE" id="PS01064">
    <property type="entry name" value="PYRIDOX_OXIDASE"/>
    <property type="match status" value="1"/>
</dbReference>
<evidence type="ECO:0000256" key="2">
    <source>
        <dbReference type="ARBA" id="ARBA00022630"/>
    </source>
</evidence>
<comment type="pathway">
    <text evidence="5">Cofactor metabolism; pyridoxal 5'-phosphate salvage; pyridoxal 5'-phosphate from pyridoxamine 5'-phosphate: step 1/1.</text>
</comment>
<evidence type="ECO:0000256" key="4">
    <source>
        <dbReference type="ARBA" id="ARBA00023002"/>
    </source>
</evidence>
<feature type="binding site" evidence="5">
    <location>
        <position position="109"/>
    </location>
    <ligand>
        <name>substrate</name>
    </ligand>
</feature>
<dbReference type="Pfam" id="PF10590">
    <property type="entry name" value="PNP_phzG_C"/>
    <property type="match status" value="1"/>
</dbReference>
<comment type="subunit">
    <text evidence="5">Homodimer.</text>
</comment>
<comment type="similarity">
    <text evidence="1 5">Belongs to the pyridoxamine 5'-phosphate oxidase family.</text>
</comment>
<feature type="binding site" evidence="5">
    <location>
        <begin position="177"/>
        <end position="179"/>
    </location>
    <ligand>
        <name>substrate</name>
    </ligand>
</feature>
<feature type="binding site" evidence="5">
    <location>
        <position position="171"/>
    </location>
    <ligand>
        <name>FMN</name>
        <dbReference type="ChEBI" id="CHEBI:58210"/>
    </ligand>
</feature>
<feature type="binding site" evidence="5">
    <location>
        <position position="52"/>
    </location>
    <ligand>
        <name>substrate</name>
    </ligand>
</feature>
<dbReference type="InterPro" id="IPR019740">
    <property type="entry name" value="Pyridox_Oxase_CS"/>
</dbReference>
<dbReference type="InterPro" id="IPR011576">
    <property type="entry name" value="Pyridox_Oxase_N"/>
</dbReference>
<feature type="binding site" evidence="5">
    <location>
        <position position="181"/>
    </location>
    <ligand>
        <name>FMN</name>
        <dbReference type="ChEBI" id="CHEBI:58210"/>
    </ligand>
</feature>
<feature type="binding site" evidence="5">
    <location>
        <position position="113"/>
    </location>
    <ligand>
        <name>substrate</name>
    </ligand>
</feature>
<keyword evidence="2 5" id="KW-0285">Flavoprotein</keyword>
<dbReference type="SUPFAM" id="SSF50475">
    <property type="entry name" value="FMN-binding split barrel"/>
    <property type="match status" value="1"/>
</dbReference>
<keyword evidence="9" id="KW-1185">Reference proteome</keyword>
<protein>
    <recommendedName>
        <fullName evidence="5">Pyridoxine/pyridoxamine 5'-phosphate oxidase</fullName>
        <ecNumber evidence="5">1.4.3.5</ecNumber>
    </recommendedName>
    <alternativeName>
        <fullName evidence="5">PNP/PMP oxidase</fullName>
        <shortName evidence="5">PNPOx</shortName>
    </alternativeName>
    <alternativeName>
        <fullName evidence="5">Pyridoxal 5'-phosphate synthase</fullName>
    </alternativeName>
</protein>
<feature type="binding site" evidence="5">
    <location>
        <position position="91"/>
    </location>
    <ligand>
        <name>FMN</name>
        <dbReference type="ChEBI" id="CHEBI:58210"/>
    </ligand>
</feature>
<dbReference type="PANTHER" id="PTHR10851:SF0">
    <property type="entry name" value="PYRIDOXINE-5'-PHOSPHATE OXIDASE"/>
    <property type="match status" value="1"/>
</dbReference>
<dbReference type="Proteomes" id="UP001501532">
    <property type="component" value="Unassembled WGS sequence"/>
</dbReference>
<evidence type="ECO:0000313" key="8">
    <source>
        <dbReference type="EMBL" id="GAA3049935.1"/>
    </source>
</evidence>
<gene>
    <name evidence="8" type="primary">pdxH_1</name>
    <name evidence="5" type="synonym">pdxH</name>
    <name evidence="8" type="ORF">GCM10010448_36170</name>
</gene>
<keyword evidence="3 5" id="KW-0288">FMN</keyword>
<dbReference type="NCBIfam" id="NF004231">
    <property type="entry name" value="PRK05679.1"/>
    <property type="match status" value="1"/>
</dbReference>
<dbReference type="Pfam" id="PF01243">
    <property type="entry name" value="PNPOx_N"/>
    <property type="match status" value="1"/>
</dbReference>
<dbReference type="EC" id="1.4.3.5" evidence="5"/>
<dbReference type="PIRSF" id="PIRSF000190">
    <property type="entry name" value="Pyd_amn-ph_oxd"/>
    <property type="match status" value="1"/>
</dbReference>
<dbReference type="HAMAP" id="MF_01629">
    <property type="entry name" value="PdxH"/>
    <property type="match status" value="1"/>
</dbReference>
<comment type="catalytic activity">
    <reaction evidence="5">
        <text>pyridoxamine 5'-phosphate + O2 + H2O = pyridoxal 5'-phosphate + H2O2 + NH4(+)</text>
        <dbReference type="Rhea" id="RHEA:15817"/>
        <dbReference type="ChEBI" id="CHEBI:15377"/>
        <dbReference type="ChEBI" id="CHEBI:15379"/>
        <dbReference type="ChEBI" id="CHEBI:16240"/>
        <dbReference type="ChEBI" id="CHEBI:28938"/>
        <dbReference type="ChEBI" id="CHEBI:58451"/>
        <dbReference type="ChEBI" id="CHEBI:597326"/>
        <dbReference type="EC" id="1.4.3.5"/>
    </reaction>
</comment>
<dbReference type="InterPro" id="IPR019576">
    <property type="entry name" value="Pyridoxamine_oxidase_dimer_C"/>
</dbReference>
<dbReference type="InterPro" id="IPR000659">
    <property type="entry name" value="Pyridox_Oxase"/>
</dbReference>
<dbReference type="PANTHER" id="PTHR10851">
    <property type="entry name" value="PYRIDOXINE-5-PHOSPHATE OXIDASE"/>
    <property type="match status" value="1"/>
</dbReference>
<feature type="domain" description="Pyridoxine 5'-phosphate oxidase dimerisation C-terminal" evidence="7">
    <location>
        <begin position="158"/>
        <end position="200"/>
    </location>
</feature>
<evidence type="ECO:0000256" key="3">
    <source>
        <dbReference type="ARBA" id="ARBA00022643"/>
    </source>
</evidence>
<feature type="binding site" evidence="5">
    <location>
        <begin position="47"/>
        <end position="52"/>
    </location>
    <ligand>
        <name>FMN</name>
        <dbReference type="ChEBI" id="CHEBI:58210"/>
    </ligand>
</feature>
<dbReference type="InterPro" id="IPR012349">
    <property type="entry name" value="Split_barrel_FMN-bd"/>
</dbReference>
<comment type="pathway">
    <text evidence="5">Cofactor metabolism; pyridoxal 5'-phosphate salvage; pyridoxal 5'-phosphate from pyridoxine 5'-phosphate: step 1/1.</text>
</comment>
<comment type="cofactor">
    <cofactor evidence="5">
        <name>FMN</name>
        <dbReference type="ChEBI" id="CHEBI:58210"/>
    </cofactor>
    <text evidence="5">Binds 1 FMN per subunit.</text>
</comment>
<evidence type="ECO:0000256" key="1">
    <source>
        <dbReference type="ARBA" id="ARBA00007301"/>
    </source>
</evidence>
<dbReference type="Gene3D" id="2.30.110.10">
    <property type="entry name" value="Electron Transport, Fmn-binding Protein, Chain A"/>
    <property type="match status" value="1"/>
</dbReference>
<keyword evidence="4 5" id="KW-0560">Oxidoreductase</keyword>
<comment type="function">
    <text evidence="5">Catalyzes the oxidation of either pyridoxine 5'-phosphate (PNP) or pyridoxamine 5'-phosphate (PMP) into pyridoxal 5'-phosphate (PLP).</text>
</comment>
<name>A0ABP6LL29_9ACTN</name>
<comment type="catalytic activity">
    <reaction evidence="5">
        <text>pyridoxine 5'-phosphate + O2 = pyridoxal 5'-phosphate + H2O2</text>
        <dbReference type="Rhea" id="RHEA:15149"/>
        <dbReference type="ChEBI" id="CHEBI:15379"/>
        <dbReference type="ChEBI" id="CHEBI:16240"/>
        <dbReference type="ChEBI" id="CHEBI:58589"/>
        <dbReference type="ChEBI" id="CHEBI:597326"/>
        <dbReference type="EC" id="1.4.3.5"/>
    </reaction>
</comment>
<reference evidence="9" key="1">
    <citation type="journal article" date="2019" name="Int. J. Syst. Evol. Microbiol.">
        <title>The Global Catalogue of Microorganisms (GCM) 10K type strain sequencing project: providing services to taxonomists for standard genome sequencing and annotation.</title>
        <authorList>
            <consortium name="The Broad Institute Genomics Platform"/>
            <consortium name="The Broad Institute Genome Sequencing Center for Infectious Disease"/>
            <person name="Wu L."/>
            <person name="Ma J."/>
        </authorList>
    </citation>
    <scope>NUCLEOTIDE SEQUENCE [LARGE SCALE GENOMIC DNA]</scope>
    <source>
        <strain evidence="9">JCM 9091</strain>
    </source>
</reference>
<dbReference type="NCBIfam" id="TIGR00558">
    <property type="entry name" value="pdxH"/>
    <property type="match status" value="1"/>
</dbReference>
<dbReference type="EMBL" id="BAAAUF010000030">
    <property type="protein sequence ID" value="GAA3049935.1"/>
    <property type="molecule type" value="Genomic_DNA"/>
</dbReference>
<feature type="binding site" evidence="5">
    <location>
        <position position="69"/>
    </location>
    <ligand>
        <name>FMN</name>
        <dbReference type="ChEBI" id="CHEBI:58210"/>
    </ligand>
</feature>
<feature type="binding site" evidence="5">
    <location>
        <begin position="62"/>
        <end position="63"/>
    </location>
    <ligand>
        <name>FMN</name>
        <dbReference type="ChEBI" id="CHEBI:58210"/>
    </ligand>
</feature>